<organism evidence="1 2">
    <name type="scientific">Rheinheimera marina</name>
    <dbReference type="NCBI Taxonomy" id="1774958"/>
    <lineage>
        <taxon>Bacteria</taxon>
        <taxon>Pseudomonadati</taxon>
        <taxon>Pseudomonadota</taxon>
        <taxon>Gammaproteobacteria</taxon>
        <taxon>Chromatiales</taxon>
        <taxon>Chromatiaceae</taxon>
        <taxon>Rheinheimera</taxon>
    </lineage>
</organism>
<gene>
    <name evidence="1" type="ORF">ACFO3I_03270</name>
</gene>
<dbReference type="Proteomes" id="UP001595962">
    <property type="component" value="Unassembled WGS sequence"/>
</dbReference>
<evidence type="ECO:0000313" key="1">
    <source>
        <dbReference type="EMBL" id="MFC4654043.1"/>
    </source>
</evidence>
<accession>A0ABV9JH44</accession>
<sequence length="832" mass="95257">MAITEFDQFFTRLSASDEQRIAYTNLLRTLHTPPTLKYIEAVLKNFRLTFSDGWLEDIGRSDEFVSLVHHSQAEANSLLSNLEQLSQYKQFKRHQTKTKLSQLFHGDLEKNPYYPLHYLLNRDNADFYRWLRQVLFILPFLVKDKVRDEERLKTYEPVTLGLFFRQLTEDVVAIAWLKQKNCGQCKNLRAFVGWLYEYRAYYRKYYRLSNSDLAKNGAKESKDPIQNAIAIYHQISTCIRILEIPLGHEKKRRASGRRSVKRFDRDSVISHGVTALENNILVQVETLPGEQDNLLFSILQGQLDDEHVDAGEEIFEQQQAEVYLFAEHEPLESYIAAFHGRRLSKSVMRRLERQHQYLYTDHHALTNSQIFQLLNWCQYPPQTEDAAEAALVAITSFFTGYVSDRLIQTTVNLSTPQFPKLDLARSVMALPQYQVPYAESMSEVATNKIEGLQLPMPALLADAFTQYTDGSHYLWAEHGQPLRHSQFSHSTDTLKNYIYDTTGLVISVQQIANTLFLRACAMFGSACATLMFNRPAPGSQARLYYTSLPAQLLQTRYQKLVETVLHDAGFGAEKAFHKAVLPQLIELGCRQAPSLDDYNNLLNGLSKKLQGLRKNRLSSDWVQFHNHYTAYCIVAQGLLTGLRPTHQGFIPLRDILLAAQVAVVRDKDSDDEYHTRTIPLHPLAIRIAEAYHTHVQAMLGRLHRIGLLKQWQAAQGPEPFFFTNAGAIANGSIVKTYPLSIMAFKPSLLRKEVAAYFSGPPNGNRKLLRSWFEKKSVPTFCIDALLGHGNLGETIWHQHNTLSFEDVRLTLMPHLDDLVKLLEIKALKGLHT</sequence>
<dbReference type="EMBL" id="JBHSGB010000003">
    <property type="protein sequence ID" value="MFC4654043.1"/>
    <property type="molecule type" value="Genomic_DNA"/>
</dbReference>
<evidence type="ECO:0008006" key="3">
    <source>
        <dbReference type="Google" id="ProtNLM"/>
    </source>
</evidence>
<reference evidence="2" key="1">
    <citation type="journal article" date="2019" name="Int. J. Syst. Evol. Microbiol.">
        <title>The Global Catalogue of Microorganisms (GCM) 10K type strain sequencing project: providing services to taxonomists for standard genome sequencing and annotation.</title>
        <authorList>
            <consortium name="The Broad Institute Genomics Platform"/>
            <consortium name="The Broad Institute Genome Sequencing Center for Infectious Disease"/>
            <person name="Wu L."/>
            <person name="Ma J."/>
        </authorList>
    </citation>
    <scope>NUCLEOTIDE SEQUENCE [LARGE SCALE GENOMIC DNA]</scope>
    <source>
        <strain evidence="2">DT28</strain>
    </source>
</reference>
<dbReference type="RefSeq" id="WP_377331714.1">
    <property type="nucleotide sequence ID" value="NZ_JBHSGB010000003.1"/>
</dbReference>
<protein>
    <recommendedName>
        <fullName evidence="3">Site-specific integrase</fullName>
    </recommendedName>
</protein>
<dbReference type="SUPFAM" id="SSF56349">
    <property type="entry name" value="DNA breaking-rejoining enzymes"/>
    <property type="match status" value="1"/>
</dbReference>
<proteinExistence type="predicted"/>
<comment type="caution">
    <text evidence="1">The sequence shown here is derived from an EMBL/GenBank/DDBJ whole genome shotgun (WGS) entry which is preliminary data.</text>
</comment>
<name>A0ABV9JH44_9GAMM</name>
<evidence type="ECO:0000313" key="2">
    <source>
        <dbReference type="Proteomes" id="UP001595962"/>
    </source>
</evidence>
<dbReference type="InterPro" id="IPR011010">
    <property type="entry name" value="DNA_brk_join_enz"/>
</dbReference>
<keyword evidence="2" id="KW-1185">Reference proteome</keyword>